<dbReference type="OrthoDB" id="327939at2"/>
<feature type="transmembrane region" description="Helical" evidence="5">
    <location>
        <begin position="65"/>
        <end position="85"/>
    </location>
</feature>
<dbReference type="STRING" id="504486.SAMN05660703_2727"/>
<keyword evidence="4 5" id="KW-0472">Membrane</keyword>
<sequence length="119" mass="13650">MPLPFHLYLMAALYIFAGVMHFVKPKTYLRIMPRYIPNHKLMVTLSGVAEIGLGLGLCFPKTKNIAIYGIIAMLLVFLLVHFYMLSGEKQAAGIPKWILILRIPLQFALMYWAYLYLSL</sequence>
<dbReference type="PANTHER" id="PTHR36974">
    <property type="entry name" value="MEMBRANE PROTEIN-RELATED"/>
    <property type="match status" value="1"/>
</dbReference>
<organism evidence="7 8">
    <name type="scientific">Cellulophaga tyrosinoxydans</name>
    <dbReference type="NCBI Taxonomy" id="504486"/>
    <lineage>
        <taxon>Bacteria</taxon>
        <taxon>Pseudomonadati</taxon>
        <taxon>Bacteroidota</taxon>
        <taxon>Flavobacteriia</taxon>
        <taxon>Flavobacteriales</taxon>
        <taxon>Flavobacteriaceae</taxon>
        <taxon>Cellulophaga</taxon>
    </lineage>
</organism>
<feature type="transmembrane region" description="Helical" evidence="5">
    <location>
        <begin position="6"/>
        <end position="23"/>
    </location>
</feature>
<gene>
    <name evidence="7" type="ORF">SAMN05660703_2727</name>
</gene>
<keyword evidence="2 5" id="KW-0812">Transmembrane</keyword>
<evidence type="ECO:0000256" key="5">
    <source>
        <dbReference type="SAM" id="Phobius"/>
    </source>
</evidence>
<comment type="subcellular location">
    <subcellularLocation>
        <location evidence="1">Membrane</location>
        <topology evidence="1">Multi-pass membrane protein</topology>
    </subcellularLocation>
</comment>
<dbReference type="GO" id="GO:0030416">
    <property type="term" value="P:methylamine metabolic process"/>
    <property type="evidence" value="ECO:0007669"/>
    <property type="project" value="InterPro"/>
</dbReference>
<evidence type="ECO:0000256" key="2">
    <source>
        <dbReference type="ARBA" id="ARBA00022692"/>
    </source>
</evidence>
<evidence type="ECO:0000256" key="4">
    <source>
        <dbReference type="ARBA" id="ARBA00023136"/>
    </source>
</evidence>
<dbReference type="Proteomes" id="UP000192360">
    <property type="component" value="Unassembled WGS sequence"/>
</dbReference>
<evidence type="ECO:0000256" key="3">
    <source>
        <dbReference type="ARBA" id="ARBA00022989"/>
    </source>
</evidence>
<name>A0A1W2BZM2_9FLAO</name>
<evidence type="ECO:0000259" key="6">
    <source>
        <dbReference type="Pfam" id="PF07291"/>
    </source>
</evidence>
<proteinExistence type="predicted"/>
<feature type="transmembrane region" description="Helical" evidence="5">
    <location>
        <begin position="43"/>
        <end position="59"/>
    </location>
</feature>
<protein>
    <submittedName>
        <fullName evidence="7">Uncharacterized membrane protein</fullName>
    </submittedName>
</protein>
<dbReference type="EMBL" id="FWXO01000005">
    <property type="protein sequence ID" value="SMC78340.1"/>
    <property type="molecule type" value="Genomic_DNA"/>
</dbReference>
<dbReference type="AlphaFoldDB" id="A0A1W2BZM2"/>
<dbReference type="GO" id="GO:0016020">
    <property type="term" value="C:membrane"/>
    <property type="evidence" value="ECO:0007669"/>
    <property type="project" value="UniProtKB-SubCell"/>
</dbReference>
<keyword evidence="8" id="KW-1185">Reference proteome</keyword>
<keyword evidence="3 5" id="KW-1133">Transmembrane helix</keyword>
<dbReference type="Pfam" id="PF07291">
    <property type="entry name" value="MauE"/>
    <property type="match status" value="1"/>
</dbReference>
<accession>A0A1W2BZM2</accession>
<reference evidence="7 8" key="1">
    <citation type="submission" date="2017-04" db="EMBL/GenBank/DDBJ databases">
        <authorList>
            <person name="Afonso C.L."/>
            <person name="Miller P.J."/>
            <person name="Scott M.A."/>
            <person name="Spackman E."/>
            <person name="Goraichik I."/>
            <person name="Dimitrov K.M."/>
            <person name="Suarez D.L."/>
            <person name="Swayne D.E."/>
        </authorList>
    </citation>
    <scope>NUCLEOTIDE SEQUENCE [LARGE SCALE GENOMIC DNA]</scope>
    <source>
        <strain evidence="7 8">DSM 21164</strain>
    </source>
</reference>
<evidence type="ECO:0000313" key="7">
    <source>
        <dbReference type="EMBL" id="SMC78340.1"/>
    </source>
</evidence>
<dbReference type="PANTHER" id="PTHR36974:SF1">
    <property type="entry name" value="DOXX FAMILY MEMBRANE PROTEIN"/>
    <property type="match status" value="1"/>
</dbReference>
<dbReference type="InterPro" id="IPR009908">
    <property type="entry name" value="Methylamine_util_MauE"/>
</dbReference>
<feature type="domain" description="Methylamine utilisation protein MauE" evidence="6">
    <location>
        <begin position="8"/>
        <end position="89"/>
    </location>
</feature>
<dbReference type="RefSeq" id="WP_084062251.1">
    <property type="nucleotide sequence ID" value="NZ_FWXO01000005.1"/>
</dbReference>
<evidence type="ECO:0000256" key="1">
    <source>
        <dbReference type="ARBA" id="ARBA00004141"/>
    </source>
</evidence>
<feature type="transmembrane region" description="Helical" evidence="5">
    <location>
        <begin position="97"/>
        <end position="117"/>
    </location>
</feature>
<evidence type="ECO:0000313" key="8">
    <source>
        <dbReference type="Proteomes" id="UP000192360"/>
    </source>
</evidence>